<feature type="compositionally biased region" description="Basic and acidic residues" evidence="3">
    <location>
        <begin position="635"/>
        <end position="645"/>
    </location>
</feature>
<dbReference type="Gene3D" id="1.25.10.10">
    <property type="entry name" value="Leucine-rich Repeat Variant"/>
    <property type="match status" value="1"/>
</dbReference>
<evidence type="ECO:0000256" key="1">
    <source>
        <dbReference type="ARBA" id="ARBA00004123"/>
    </source>
</evidence>
<reference evidence="5 6" key="1">
    <citation type="journal article" date="2013" name="Proc. Natl. Acad. Sci. U.S.A.">
        <title>Fine-scale variation in meiotic recombination in Mimulus inferred from population shotgun sequencing.</title>
        <authorList>
            <person name="Hellsten U."/>
            <person name="Wright K.M."/>
            <person name="Jenkins J."/>
            <person name="Shu S."/>
            <person name="Yuan Y."/>
            <person name="Wessler S.R."/>
            <person name="Schmutz J."/>
            <person name="Willis J.H."/>
            <person name="Rokhsar D.S."/>
        </authorList>
    </citation>
    <scope>NUCLEOTIDE SEQUENCE [LARGE SCALE GENOMIC DNA]</scope>
    <source>
        <strain evidence="6">cv. DUN x IM62</strain>
    </source>
</reference>
<dbReference type="eggNOG" id="KOG2175">
    <property type="taxonomic scope" value="Eukaryota"/>
</dbReference>
<dbReference type="GO" id="GO:0072542">
    <property type="term" value="F:protein phosphatase activator activity"/>
    <property type="evidence" value="ECO:0000318"/>
    <property type="project" value="GO_Central"/>
</dbReference>
<dbReference type="PANTHER" id="PTHR23318:SF0">
    <property type="entry name" value="SERINE_THREONINE-PROTEIN PHOSPHATASE 4 REGULATORY SUBUNIT 3"/>
    <property type="match status" value="1"/>
</dbReference>
<evidence type="ECO:0000313" key="6">
    <source>
        <dbReference type="Proteomes" id="UP000030748"/>
    </source>
</evidence>
<feature type="compositionally biased region" description="Polar residues" evidence="3">
    <location>
        <begin position="648"/>
        <end position="657"/>
    </location>
</feature>
<dbReference type="Proteomes" id="UP000030748">
    <property type="component" value="Unassembled WGS sequence"/>
</dbReference>
<keyword evidence="6" id="KW-1185">Reference proteome</keyword>
<dbReference type="InterPro" id="IPR051137">
    <property type="entry name" value="PP4R3-like"/>
</dbReference>
<dbReference type="EMBL" id="KI630180">
    <property type="protein sequence ID" value="EYU45504.1"/>
    <property type="molecule type" value="Genomic_DNA"/>
</dbReference>
<keyword evidence="2" id="KW-0539">Nucleus</keyword>
<feature type="region of interest" description="Disordered" evidence="3">
    <location>
        <begin position="486"/>
        <end position="589"/>
    </location>
</feature>
<feature type="region of interest" description="Disordered" evidence="3">
    <location>
        <begin position="621"/>
        <end position="683"/>
    </location>
</feature>
<sequence length="683" mass="77576">MELFRLCEDLENVNGLHMIYKIIRGIILLNSPQIFEKIFGDDLIMDIIGCLEYDPELTRIHHRNYVKEHLVYKEVIPIKDHVVLSKIHQTFRVGYLKDVILPRALDEAVVANLNSIIQSNNATVVSLLRDNNTFIKELFARLKLPDTSIESKRTLVCFLHEFCTLSKSLQMVHQLRLFRDLVNEGILHIIADILLSEDKKLVLTVTDILFLFLKQDPISFRSNENWQDGVLFGLLVKNMLTDFGDDMHCQILEIICSLLDSCTPGPQREILVEIFYRKHFGELIDAIVSSCPPNGDGQIGLKSLSSNAGFMNQIRVKPEILLNISDLLCFCVMHHPHRIKCNFLLNNVIDKVLYLTRRREKYLVVAAVRFVRMLVSRGDEHLMNHFVKNNLLKPIVDAFVANGDRYNLLNSVVLELFEYIRKENLKTLLRYLVDTFWDQLARFENLSSIQALKVKYEQSLESAGATSTSTLLDQRKRIDARALEKEEEDYFNEDSDEEDSALAHNKPSTKRGQNQQPVLTNGSSPNDPSPRPAKLVDYVDDEDYTPPPKKTADSSVEDDDFPLKRKLTSKEEPEPKRLKQQLPKGGLKPREGVFAAFCSTLSQGVIPSKKAVTIAFNINQSDPNKKVTPNIENTENEKCTDKEEASPPTMSCSNESGGDSRQEGDGCPLLPPNSSPEMVLNGP</sequence>
<name>A0A022RZK9_ERYGU</name>
<dbReference type="AlphaFoldDB" id="A0A022RZK9"/>
<feature type="compositionally biased region" description="Basic and acidic residues" evidence="3">
    <location>
        <begin position="568"/>
        <end position="577"/>
    </location>
</feature>
<organism evidence="5 6">
    <name type="scientific">Erythranthe guttata</name>
    <name type="common">Yellow monkey flower</name>
    <name type="synonym">Mimulus guttatus</name>
    <dbReference type="NCBI Taxonomy" id="4155"/>
    <lineage>
        <taxon>Eukaryota</taxon>
        <taxon>Viridiplantae</taxon>
        <taxon>Streptophyta</taxon>
        <taxon>Embryophyta</taxon>
        <taxon>Tracheophyta</taxon>
        <taxon>Spermatophyta</taxon>
        <taxon>Magnoliopsida</taxon>
        <taxon>eudicotyledons</taxon>
        <taxon>Gunneridae</taxon>
        <taxon>Pentapetalae</taxon>
        <taxon>asterids</taxon>
        <taxon>lamiids</taxon>
        <taxon>Lamiales</taxon>
        <taxon>Phrymaceae</taxon>
        <taxon>Erythranthe</taxon>
    </lineage>
</organism>
<dbReference type="SUPFAM" id="SSF48371">
    <property type="entry name" value="ARM repeat"/>
    <property type="match status" value="1"/>
</dbReference>
<comment type="subcellular location">
    <subcellularLocation>
        <location evidence="1">Nucleus</location>
    </subcellularLocation>
</comment>
<dbReference type="InterPro" id="IPR006887">
    <property type="entry name" value="P4R3-like_central_dom"/>
</dbReference>
<dbReference type="Pfam" id="PF04802">
    <property type="entry name" value="PP4R3"/>
    <property type="match status" value="1"/>
</dbReference>
<accession>A0A022RZK9</accession>
<feature type="compositionally biased region" description="Polar residues" evidence="3">
    <location>
        <begin position="510"/>
        <end position="526"/>
    </location>
</feature>
<evidence type="ECO:0000256" key="2">
    <source>
        <dbReference type="ARBA" id="ARBA00023242"/>
    </source>
</evidence>
<evidence type="ECO:0000256" key="3">
    <source>
        <dbReference type="SAM" id="MobiDB-lite"/>
    </source>
</evidence>
<feature type="compositionally biased region" description="Acidic residues" evidence="3">
    <location>
        <begin position="486"/>
        <end position="500"/>
    </location>
</feature>
<dbReference type="STRING" id="4155.A0A022RZK9"/>
<feature type="domain" description="Serine/threonine-protein phosphatase 4 regulatory subunit 3-like central" evidence="4">
    <location>
        <begin position="1"/>
        <end position="458"/>
    </location>
</feature>
<dbReference type="InterPro" id="IPR011989">
    <property type="entry name" value="ARM-like"/>
</dbReference>
<dbReference type="InterPro" id="IPR016024">
    <property type="entry name" value="ARM-type_fold"/>
</dbReference>
<dbReference type="GO" id="GO:0030289">
    <property type="term" value="C:protein phosphatase 4 complex"/>
    <property type="evidence" value="ECO:0000318"/>
    <property type="project" value="GO_Central"/>
</dbReference>
<gene>
    <name evidence="5" type="ORF">MIMGU_mgv1a002365mg</name>
</gene>
<evidence type="ECO:0000313" key="5">
    <source>
        <dbReference type="EMBL" id="EYU45504.1"/>
    </source>
</evidence>
<dbReference type="PANTHER" id="PTHR23318">
    <property type="entry name" value="ATP SYNTHASE GAMMA-RELATED"/>
    <property type="match status" value="1"/>
</dbReference>
<proteinExistence type="predicted"/>
<protein>
    <recommendedName>
        <fullName evidence="4">Serine/threonine-protein phosphatase 4 regulatory subunit 3-like central domain-containing protein</fullName>
    </recommendedName>
</protein>
<evidence type="ECO:0000259" key="4">
    <source>
        <dbReference type="Pfam" id="PF04802"/>
    </source>
</evidence>
<dbReference type="GO" id="GO:0005654">
    <property type="term" value="C:nucleoplasm"/>
    <property type="evidence" value="ECO:0000318"/>
    <property type="project" value="GO_Central"/>
</dbReference>